<feature type="transmembrane region" description="Helical" evidence="1">
    <location>
        <begin position="6"/>
        <end position="26"/>
    </location>
</feature>
<keyword evidence="1" id="KW-0472">Membrane</keyword>
<dbReference type="InterPro" id="IPR008756">
    <property type="entry name" value="Peptidase_M56"/>
</dbReference>
<keyword evidence="5" id="KW-1185">Reference proteome</keyword>
<evidence type="ECO:0000259" key="3">
    <source>
        <dbReference type="Pfam" id="PF16111"/>
    </source>
</evidence>
<evidence type="ECO:0000259" key="2">
    <source>
        <dbReference type="Pfam" id="PF05569"/>
    </source>
</evidence>
<dbReference type="KEGG" id="cdrk:B9W14_07445"/>
<dbReference type="InterPro" id="IPR032256">
    <property type="entry name" value="DUF4829"/>
</dbReference>
<feature type="transmembrane region" description="Helical" evidence="1">
    <location>
        <begin position="107"/>
        <end position="128"/>
    </location>
</feature>
<proteinExistence type="predicted"/>
<dbReference type="PANTHER" id="PTHR34978">
    <property type="entry name" value="POSSIBLE SENSOR-TRANSDUCER PROTEIN BLAR"/>
    <property type="match status" value="1"/>
</dbReference>
<keyword evidence="1" id="KW-0812">Transmembrane</keyword>
<dbReference type="CDD" id="cd07341">
    <property type="entry name" value="M56_BlaR1_MecR1_like"/>
    <property type="match status" value="1"/>
</dbReference>
<feature type="transmembrane region" description="Helical" evidence="1">
    <location>
        <begin position="312"/>
        <end position="333"/>
    </location>
</feature>
<keyword evidence="1" id="KW-1133">Transmembrane helix</keyword>
<evidence type="ECO:0000313" key="4">
    <source>
        <dbReference type="EMBL" id="AWI07728.1"/>
    </source>
</evidence>
<dbReference type="Proteomes" id="UP000244910">
    <property type="component" value="Chromosome"/>
</dbReference>
<reference evidence="5" key="1">
    <citation type="submission" date="2017-04" db="EMBL/GenBank/DDBJ databases">
        <authorList>
            <person name="Song Y."/>
            <person name="Cho B.-K."/>
        </authorList>
    </citation>
    <scope>NUCLEOTIDE SEQUENCE [LARGE SCALE GENOMIC DNA]</scope>
    <source>
        <strain evidence="5">SL1</strain>
    </source>
</reference>
<evidence type="ECO:0000256" key="1">
    <source>
        <dbReference type="SAM" id="Phobius"/>
    </source>
</evidence>
<dbReference type="PANTHER" id="PTHR34978:SF3">
    <property type="entry name" value="SLR0241 PROTEIN"/>
    <property type="match status" value="1"/>
</dbReference>
<dbReference type="AlphaFoldDB" id="A0A2U8DYC4"/>
<name>A0A2U8DYC4_9CLOT</name>
<dbReference type="Pfam" id="PF05569">
    <property type="entry name" value="Peptidase_M56"/>
    <property type="match status" value="1"/>
</dbReference>
<feature type="domain" description="Peptidase M56" evidence="2">
    <location>
        <begin position="8"/>
        <end position="300"/>
    </location>
</feature>
<feature type="transmembrane region" description="Helical" evidence="1">
    <location>
        <begin position="38"/>
        <end position="58"/>
    </location>
</feature>
<organism evidence="4 5">
    <name type="scientific">Clostridium drakei</name>
    <dbReference type="NCBI Taxonomy" id="332101"/>
    <lineage>
        <taxon>Bacteria</taxon>
        <taxon>Bacillati</taxon>
        <taxon>Bacillota</taxon>
        <taxon>Clostridia</taxon>
        <taxon>Eubacteriales</taxon>
        <taxon>Clostridiaceae</taxon>
        <taxon>Clostridium</taxon>
    </lineage>
</organism>
<gene>
    <name evidence="4" type="ORF">B9W14_07445</name>
</gene>
<dbReference type="EMBL" id="CP020953">
    <property type="protein sequence ID" value="AWI07728.1"/>
    <property type="molecule type" value="Genomic_DNA"/>
</dbReference>
<dbReference type="OrthoDB" id="1933189at2"/>
<protein>
    <submittedName>
        <fullName evidence="4">Peptidase</fullName>
    </submittedName>
</protein>
<evidence type="ECO:0000313" key="5">
    <source>
        <dbReference type="Proteomes" id="UP000244910"/>
    </source>
</evidence>
<accession>A0A2U8DYC4</accession>
<sequence length="471" mass="55211">MMEIFIKNLLRASLVGSICIILIMVFRKNLFKKYTSSFNYYIWLVVIFKMIMPFKISINIPEKIYNSFHSQPNSIKTIVNDSFSINQSIETKNNINNLYVDNNTINYFTIIFYIWLTISILFLIYHIISYLNYNSKIKNLIYDIPNNEIKNMYSMLLFEMNIKKKISLKFCKEISTPFGIGIFNAHILIPDVSYDIQELEYILRHELMHYKRFDMVYKILLLITVTLHWFNPLVYIMYKKINNDCEFSCDEAVLKNSSIEERKLYALTLINSLRLNNNNVMKQNLIMGFNSKNILKKRLESMLNLKARKKGLFVGILVVVVSIISLIRINAIVKNGSLITPNTPSLQPNQVIENHFKYINADNKEGLFTTVTDWQKAPNVDWGFNKHKYKYIEINSISEDVRPSQKEGYIKYGRGEINGTTEENLKVYTVNYTIKYKFDLTGLLGEKISTSYFLIRKDNNSPWLIDDMGEG</sequence>
<dbReference type="Pfam" id="PF16111">
    <property type="entry name" value="DUF4829"/>
    <property type="match status" value="1"/>
</dbReference>
<feature type="transmembrane region" description="Helical" evidence="1">
    <location>
        <begin position="215"/>
        <end position="238"/>
    </location>
</feature>
<feature type="domain" description="DUF4829" evidence="3">
    <location>
        <begin position="350"/>
        <end position="469"/>
    </location>
</feature>
<dbReference type="InterPro" id="IPR052173">
    <property type="entry name" value="Beta-lactam_resp_regulator"/>
</dbReference>